<feature type="compositionally biased region" description="Polar residues" evidence="1">
    <location>
        <begin position="375"/>
        <end position="399"/>
    </location>
</feature>
<organism evidence="2 3">
    <name type="scientific">Synchytrium endobioticum</name>
    <dbReference type="NCBI Taxonomy" id="286115"/>
    <lineage>
        <taxon>Eukaryota</taxon>
        <taxon>Fungi</taxon>
        <taxon>Fungi incertae sedis</taxon>
        <taxon>Chytridiomycota</taxon>
        <taxon>Chytridiomycota incertae sedis</taxon>
        <taxon>Chytridiomycetes</taxon>
        <taxon>Synchytriales</taxon>
        <taxon>Synchytriaceae</taxon>
        <taxon>Synchytrium</taxon>
    </lineage>
</organism>
<evidence type="ECO:0000313" key="2">
    <source>
        <dbReference type="EMBL" id="TPX44449.1"/>
    </source>
</evidence>
<proteinExistence type="predicted"/>
<sequence length="405" mass="45195">MVFLSASAAGNSEQPNLNEEALQADFKNFGAYANAHELLDDPDMFFAFLRHVKRMAATFELVYANLGPKLERSDYSVVKEDLNYLKYLRIFVTTERLPWVLGGFRGPKDLSGPKNISAYRDRYRDYSNLFKRCVQLFRKHMTNVVLQFEDPRESDLDMKTVIRIISIELHIWGNRPEKWTEPYRSREHEKYLFSRYSLICSQWLLWIHQEGYTSLLDESLKALQDEARQGTTNHGNQNSVVTSGVAEPIASHQLLPLFTSDGNAGTSYGYTYADRPELENIGDILDTSLSLSSRANEPIASNQQWPLFPSDGNAGTPYGYTYANTPEFGYNSIEGTTRFAHPPTYDPAGPSSSYAGTGTPYPPTYGPAGPSSSYAGTGTPNTLPTSDSAGPSGCPTDSSGFIKWL</sequence>
<evidence type="ECO:0000256" key="1">
    <source>
        <dbReference type="SAM" id="MobiDB-lite"/>
    </source>
</evidence>
<name>A0A507CZ12_9FUNG</name>
<feature type="region of interest" description="Disordered" evidence="1">
    <location>
        <begin position="339"/>
        <end position="405"/>
    </location>
</feature>
<reference evidence="2 3" key="1">
    <citation type="journal article" date="2019" name="Sci. Rep.">
        <title>Comparative genomics of chytrid fungi reveal insights into the obligate biotrophic and pathogenic lifestyle of Synchytrium endobioticum.</title>
        <authorList>
            <person name="van de Vossenberg B.T.L.H."/>
            <person name="Warris S."/>
            <person name="Nguyen H.D.T."/>
            <person name="van Gent-Pelzer M.P.E."/>
            <person name="Joly D.L."/>
            <person name="van de Geest H.C."/>
            <person name="Bonants P.J.M."/>
            <person name="Smith D.S."/>
            <person name="Levesque C.A."/>
            <person name="van der Lee T.A.J."/>
        </authorList>
    </citation>
    <scope>NUCLEOTIDE SEQUENCE [LARGE SCALE GENOMIC DNA]</scope>
    <source>
        <strain evidence="2 3">LEV6574</strain>
    </source>
</reference>
<accession>A0A507CZ12</accession>
<gene>
    <name evidence="2" type="ORF">SeLEV6574_g04490</name>
</gene>
<dbReference type="Proteomes" id="UP000320475">
    <property type="component" value="Unassembled WGS sequence"/>
</dbReference>
<dbReference type="AlphaFoldDB" id="A0A507CZ12"/>
<dbReference type="VEuPathDB" id="FungiDB:SeMB42_g03626"/>
<dbReference type="EMBL" id="QEAM01000182">
    <property type="protein sequence ID" value="TPX44449.1"/>
    <property type="molecule type" value="Genomic_DNA"/>
</dbReference>
<protein>
    <submittedName>
        <fullName evidence="2">Uncharacterized protein</fullName>
    </submittedName>
</protein>
<evidence type="ECO:0000313" key="3">
    <source>
        <dbReference type="Proteomes" id="UP000320475"/>
    </source>
</evidence>
<comment type="caution">
    <text evidence="2">The sequence shown here is derived from an EMBL/GenBank/DDBJ whole genome shotgun (WGS) entry which is preliminary data.</text>
</comment>